<keyword evidence="2" id="KW-1185">Reference proteome</keyword>
<accession>A0A1Z5IEI6</accession>
<evidence type="ECO:0000313" key="2">
    <source>
        <dbReference type="Proteomes" id="UP000198374"/>
    </source>
</evidence>
<dbReference type="NCBIfam" id="NF041284">
    <property type="entry name" value="PrgO"/>
    <property type="match status" value="1"/>
</dbReference>
<protein>
    <submittedName>
        <fullName evidence="1">PrgO-like protein</fullName>
    </submittedName>
</protein>
<gene>
    <name evidence="1" type="ORF">IWT30_02194</name>
</gene>
<proteinExistence type="predicted"/>
<dbReference type="EMBL" id="BCMF01000013">
    <property type="protein sequence ID" value="GAX00214.1"/>
    <property type="molecule type" value="Genomic_DNA"/>
</dbReference>
<dbReference type="OrthoDB" id="2295973at2"/>
<reference evidence="1 2" key="1">
    <citation type="submission" date="2015-11" db="EMBL/GenBank/DDBJ databases">
        <title>Draft genome sequences of new species of the genus Lactobacillus isolated from orchardgrass silage.</title>
        <authorList>
            <person name="Tohno M."/>
            <person name="Tanizawa Y."/>
            <person name="Arita M."/>
        </authorList>
    </citation>
    <scope>NUCLEOTIDE SEQUENCE [LARGE SCALE GENOMIC DNA]</scope>
    <source>
        <strain evidence="1 2">IWT30</strain>
    </source>
</reference>
<sequence length="91" mass="10780">MALIKRNNNQQVTIQKKANVSRDLDASKYKSYQRKTLKVDPPVYELVKTISYVTDVKMYDLVREMANIYLEKNVDVRDRENIIRMINQKGE</sequence>
<dbReference type="AlphaFoldDB" id="A0A1Z5IEI6"/>
<organism evidence="1 2">
    <name type="scientific">Secundilactobacillus mixtipabuli</name>
    <dbReference type="NCBI Taxonomy" id="1435342"/>
    <lineage>
        <taxon>Bacteria</taxon>
        <taxon>Bacillati</taxon>
        <taxon>Bacillota</taxon>
        <taxon>Bacilli</taxon>
        <taxon>Lactobacillales</taxon>
        <taxon>Lactobacillaceae</taxon>
        <taxon>Secundilactobacillus</taxon>
    </lineage>
</organism>
<name>A0A1Z5IEI6_9LACO</name>
<dbReference type="RefSeq" id="WP_060416928.1">
    <property type="nucleotide sequence ID" value="NZ_BCMF01000013.1"/>
</dbReference>
<comment type="caution">
    <text evidence="1">The sequence shown here is derived from an EMBL/GenBank/DDBJ whole genome shotgun (WGS) entry which is preliminary data.</text>
</comment>
<evidence type="ECO:0000313" key="1">
    <source>
        <dbReference type="EMBL" id="GAX00214.1"/>
    </source>
</evidence>
<dbReference type="Proteomes" id="UP000198374">
    <property type="component" value="Unassembled WGS sequence"/>
</dbReference>